<dbReference type="AlphaFoldDB" id="A0A370QK12"/>
<evidence type="ECO:0000256" key="1">
    <source>
        <dbReference type="SAM" id="SignalP"/>
    </source>
</evidence>
<feature type="signal peptide" evidence="1">
    <location>
        <begin position="1"/>
        <end position="21"/>
    </location>
</feature>
<name>A0A370QK12_9FLAO</name>
<sequence>MKNLKTIVIAFMAVATLVACKSDDDNNEQEAFLFSNTNLAGNHDLTFFTMNAEIMGEVAGFPTTVIIDGVGDTFQTVVDFTENGTMLLDGQFRIVTEVTVAGAPVPSDPVIIDLENEQGTYSIGTNAQTITFANVNSDIQVIQEFPIDIVNGTWDVALFNENELRLTKMETTTTADGDADIIAEMRFLRQ</sequence>
<keyword evidence="3" id="KW-1185">Reference proteome</keyword>
<keyword evidence="1" id="KW-0732">Signal</keyword>
<evidence type="ECO:0008006" key="4">
    <source>
        <dbReference type="Google" id="ProtNLM"/>
    </source>
</evidence>
<reference evidence="2 3" key="1">
    <citation type="submission" date="2018-07" db="EMBL/GenBank/DDBJ databases">
        <title>Genomic Encyclopedia of Type Strains, Phase IV (KMG-IV): sequencing the most valuable type-strain genomes for metagenomic binning, comparative biology and taxonomic classification.</title>
        <authorList>
            <person name="Goeker M."/>
        </authorList>
    </citation>
    <scope>NUCLEOTIDE SEQUENCE [LARGE SCALE GENOMIC DNA]</scope>
    <source>
        <strain evidence="2 3">DSM 101478</strain>
    </source>
</reference>
<dbReference type="PROSITE" id="PS51257">
    <property type="entry name" value="PROKAR_LIPOPROTEIN"/>
    <property type="match status" value="1"/>
</dbReference>
<dbReference type="RefSeq" id="WP_115122361.1">
    <property type="nucleotide sequence ID" value="NZ_QRAO01000001.1"/>
</dbReference>
<accession>A0A370QK12</accession>
<organism evidence="2 3">
    <name type="scientific">Marinirhabdus gelatinilytica</name>
    <dbReference type="NCBI Taxonomy" id="1703343"/>
    <lineage>
        <taxon>Bacteria</taxon>
        <taxon>Pseudomonadati</taxon>
        <taxon>Bacteroidota</taxon>
        <taxon>Flavobacteriia</taxon>
        <taxon>Flavobacteriales</taxon>
        <taxon>Flavobacteriaceae</taxon>
    </lineage>
</organism>
<comment type="caution">
    <text evidence="2">The sequence shown here is derived from an EMBL/GenBank/DDBJ whole genome shotgun (WGS) entry which is preliminary data.</text>
</comment>
<protein>
    <recommendedName>
        <fullName evidence="4">Lipocalin-like protein</fullName>
    </recommendedName>
</protein>
<evidence type="ECO:0000313" key="3">
    <source>
        <dbReference type="Proteomes" id="UP000255317"/>
    </source>
</evidence>
<dbReference type="Proteomes" id="UP000255317">
    <property type="component" value="Unassembled WGS sequence"/>
</dbReference>
<dbReference type="EMBL" id="QRAO01000001">
    <property type="protein sequence ID" value="RDK88681.1"/>
    <property type="molecule type" value="Genomic_DNA"/>
</dbReference>
<evidence type="ECO:0000313" key="2">
    <source>
        <dbReference type="EMBL" id="RDK88681.1"/>
    </source>
</evidence>
<proteinExistence type="predicted"/>
<gene>
    <name evidence="2" type="ORF">C8D94_101557</name>
</gene>
<feature type="chain" id="PRO_5016777868" description="Lipocalin-like protein" evidence="1">
    <location>
        <begin position="22"/>
        <end position="190"/>
    </location>
</feature>